<sequence>MSEYHFYNNVIPSKSIRTAICTDIKGNNKKYMVYASNNYLNVCSVDRDGFTDDYSKHVVFSEVLELREYMPEKLVDRIGNGNMKSYIFLLTRKYNLLLLEFSLKNNDFITLSQVNLREVNGIHIEEDITFLLDERHRTLLFYGYKNILKYIYLDYDDYFNLSNLYTLRLDEGLIIDMVFLGNGDASGAGGCNAGDNEMKFHDSKKHHEGDNHLEGDCHLQGDHHLLGKCRKKKKKRSHGVSSDIDNSIKEENRGKFLIDRDMVETAVTKNKICFHDSSSECCNYYTNEDSTYADSGLEHWGFTKTDTRLKSKREQRKLEVKTELGGFSSGKENERIAPPLGHNNNTQPNDYGGPHEKGAWEKNQADCGDISIWKKNKKDINATICILYDAKKKESYVYERYIRLVSLHSLSEKKRMNAPNEVASAGSSGNSGIGGTCGNGDNDGNGEASGSRILPMYYKPVMVDSSINKLLCFAKNRMLLIGFQFINYINLEADQDKSFFLSSELRTIRCIECISTKRYILADDYGDLFILTCLCKSKSPPRKSLHSVQNDGIASGGVSSDDIANNGIVSIRLQFIGTCSRSNVIVSIFSDILFLGSQVSDSYLLRMHNYPFYEYEEHAPVEPTSDFTLNDSHSLRYEKYDGKVFTDNSNSINSDDSLHRFGSATKESSYGDRDSNGGIDGNGDRNGDGKGNWDRKRSNKMGLERMQKGYNPEEDCPSSAQAQDDSVNRRGGYAPSSDVCRERSRRGRRRSSQNRNMYDDSNCVEAVEGMGEQKGRKRNVTPYDEYKDSGNNSTRNYMHVKTYGQMKSVGESCEKYTQHCFLNEKENQLVHMYNTDLCNEIKKKKKKKKKFYIEILSVIQNMGPILDFCVVKNKHNEKEIITCNSYGRTGCISIIRNGLKTNIISNLNFHKLTNIFVVKYVVYLKKKNTSVDENNPFSKVLCKREKINSYDDWLDNNINTIPHILNNEKEKTSIKPNEDEETLEFQAFAYLGNKRNVEIKHVDLCFLNKYFFENVNEINVLKFSNFIYFHVFIICLTYGFHTKVLGVCTDASKATRKLRMGDSVEEWRETDSEKDTMTGIKTDARTDTRTDSQRDNRSSPPFDWSYDKDGHNEIHLCEYEHTDIDLSGNTMYFNVLKNFPYLVQVTNKQVRLLCCLSLKLVCELTFSFIFNFCVYSDYFYIYCERCVKVYVVGEKSLLFLHQHEFSETVSSMVVYKGLMACVFRSREVVLYNIDRKKLSEIRNFQKGKTSGGEAQGGTIFTQVSLYKPQCAFFVFITDIELVDMNENVYLFIGYNNGDVEHFLLCTSYAKNGVNIQGTELSDNPNIGKILTEGNISPTSEVDKQRCNDMRSDMQSDVYSDERARVKKSSHSNNPNLDNNPQERKNNPHWGTGFMHLKSPPSSDHTDEEKQFNREEFMPLNRRRKKRRNNLLKLHKEFLKKKEAALKCVYRKGELGNSVNTKFTYKIRIIDNIEKERKIKKCKRKMLKYLSVNHTDILKHFDFSKGTFTNIHNLHKACTTDKQAEVNIHPSTFYNVNVYSKSFHSIEKLLARMHGNNLGVEETGQKDWQRREEHEERKKCYDTGKFVHTELTSGGESLIDASLRAKTIGENRNRGKKKGSTLNKRTRRNSNKEEETECVPINDKTEESRNRASVDTNICSEHVKVTPQNISISALKTRKGKEQKRRGMKINRKKATYFFQFFQIYGMSSEESSDNDIVSFSTFRRAKGKKSHKRRDTDSGKDEEREETFDLQGEVTYNSALSLSSDSNLDSKNIYSASLEGLSACNEGSNSELGIDACLHGSNARDVQNEKDKMKMKQKLKQTQERKNQTKERQKQTQKRQSEQSEQSLQTGKNSPRENKVEPRKDLKRHSNDANVKKTSKGVNPKEETILEVMQDDIGLKCNTEKRNHAKRRKDFINEMFKKKLKKQCDEMYLQQTYKCSGKCSNDEESSSDIFSTFDHFNNVVFDEKIYLKRYIMKSKNILLSNRRKINACKSPIKFKKFLKAFSEKTNIDININNNPVKKYNFLFICCENPMIIFSDIKKKITISKISQKDMYLVELFNDFDYLNPFHNFRSFKKFYFLYFDGFNINISHINDIKDIYMEKIPFHRTVEKIAYHNETGLLVTACPLEEKYKTNKMMKQIVCFFDPFQNSVKYTYIVPSKYSVSSICIYEVNKDVYTNSIVNTFIFVGTANINERITEPCSGNIYIFIAKKKTNVFEIKHIYTYNVNCGGITHLKQFYDKLVAAVNNTVVILDISNLLINLEKYVDLANRGIKMEKDDAVLEVASFTPSSWIMSLDVLENYVVVGDIMTSVTILAYDFNNSLLNEVCRDYSNVWCTSVCALSKSHFLVSDMESNFIVLQKSNIRFNDEDSFKLSMVSLFNHGSVVNKMLPTSLTSLIEEEEVRNTILWKKDSILCASSEGSISAVIPFSNFAHFKRALCIEIALNDNITSIGNLSHSSYREYKVSFASKCCKGVVDGELFKMFFYLPFEKQFKTYIYAKWIAKKLNCKFGSFENFMLDIENLCSFL</sequence>
<feature type="compositionally biased region" description="Basic and acidic residues" evidence="3">
    <location>
        <begin position="1065"/>
        <end position="1097"/>
    </location>
</feature>
<feature type="region of interest" description="Disordered" evidence="3">
    <location>
        <begin position="646"/>
        <end position="792"/>
    </location>
</feature>
<evidence type="ECO:0000256" key="1">
    <source>
        <dbReference type="ARBA" id="ARBA00004123"/>
    </source>
</evidence>
<organism evidence="6 7">
    <name type="scientific">Plasmodium ovale</name>
    <name type="common">malaria parasite P. ovale</name>
    <dbReference type="NCBI Taxonomy" id="36330"/>
    <lineage>
        <taxon>Eukaryota</taxon>
        <taxon>Sar</taxon>
        <taxon>Alveolata</taxon>
        <taxon>Apicomplexa</taxon>
        <taxon>Aconoidasida</taxon>
        <taxon>Haemosporida</taxon>
        <taxon>Plasmodiidae</taxon>
        <taxon>Plasmodium</taxon>
        <taxon>Plasmodium (Plasmodium)</taxon>
    </lineage>
</organism>
<dbReference type="Pfam" id="PF10433">
    <property type="entry name" value="Beta-prop_RSE1_1st"/>
    <property type="match status" value="1"/>
</dbReference>
<dbReference type="VEuPathDB" id="PlasmoDB:PocGH01_08030800"/>
<dbReference type="EMBL" id="LT594589">
    <property type="protein sequence ID" value="SCP04214.1"/>
    <property type="molecule type" value="Genomic_DNA"/>
</dbReference>
<feature type="region of interest" description="Disordered" evidence="3">
    <location>
        <begin position="1354"/>
        <end position="1427"/>
    </location>
</feature>
<feature type="compositionally biased region" description="Basic and acidic residues" evidence="3">
    <location>
        <begin position="1821"/>
        <end position="1842"/>
    </location>
</feature>
<accession>A0A1D3TGY6</accession>
<dbReference type="OrthoDB" id="6109at2759"/>
<dbReference type="InterPro" id="IPR050358">
    <property type="entry name" value="RSE1/DDB1/CFT1"/>
</dbReference>
<evidence type="ECO:0000256" key="2">
    <source>
        <dbReference type="ARBA" id="ARBA00023242"/>
    </source>
</evidence>
<dbReference type="Pfam" id="PF03178">
    <property type="entry name" value="CPSF_A"/>
    <property type="match status" value="1"/>
</dbReference>
<feature type="region of interest" description="Disordered" evidence="3">
    <location>
        <begin position="1723"/>
        <end position="1750"/>
    </location>
</feature>
<dbReference type="InterPro" id="IPR004871">
    <property type="entry name" value="RSE1/DDB1/CPSF1_C"/>
</dbReference>
<feature type="region of interest" description="Disordered" evidence="3">
    <location>
        <begin position="1608"/>
        <end position="1638"/>
    </location>
</feature>
<comment type="subcellular location">
    <subcellularLocation>
        <location evidence="1">Nucleus</location>
    </subcellularLocation>
</comment>
<feature type="compositionally biased region" description="Polar residues" evidence="3">
    <location>
        <begin position="1370"/>
        <end position="1379"/>
    </location>
</feature>
<feature type="compositionally biased region" description="Basic and acidic residues" evidence="3">
    <location>
        <begin position="1403"/>
        <end position="1416"/>
    </location>
</feature>
<feature type="compositionally biased region" description="Basic and acidic residues" evidence="3">
    <location>
        <begin position="682"/>
        <end position="707"/>
    </location>
</feature>
<name>A0A1D3TGY6_PLAOA</name>
<feature type="domain" description="RSE1/DDB1/CPSF1 first beta-propeller" evidence="5">
    <location>
        <begin position="15"/>
        <end position="180"/>
    </location>
</feature>
<dbReference type="GO" id="GO:0005634">
    <property type="term" value="C:nucleus"/>
    <property type="evidence" value="ECO:0007669"/>
    <property type="project" value="UniProtKB-SubCell"/>
</dbReference>
<evidence type="ECO:0000313" key="6">
    <source>
        <dbReference type="EMBL" id="SCP04214.1"/>
    </source>
</evidence>
<feature type="domain" description="RSE1/DDB1/CPSF1 C-terminal" evidence="4">
    <location>
        <begin position="2274"/>
        <end position="2485"/>
    </location>
</feature>
<feature type="region of interest" description="Disordered" evidence="3">
    <location>
        <begin position="1805"/>
        <end position="1885"/>
    </location>
</feature>
<evidence type="ECO:0000259" key="5">
    <source>
        <dbReference type="Pfam" id="PF10433"/>
    </source>
</evidence>
<evidence type="ECO:0000259" key="4">
    <source>
        <dbReference type="Pfam" id="PF03178"/>
    </source>
</evidence>
<feature type="region of interest" description="Disordered" evidence="3">
    <location>
        <begin position="1065"/>
        <end position="1105"/>
    </location>
</feature>
<evidence type="ECO:0000256" key="3">
    <source>
        <dbReference type="SAM" id="MobiDB-lite"/>
    </source>
</evidence>
<keyword evidence="7" id="KW-1185">Reference proteome</keyword>
<dbReference type="GO" id="GO:0003676">
    <property type="term" value="F:nucleic acid binding"/>
    <property type="evidence" value="ECO:0007669"/>
    <property type="project" value="InterPro"/>
</dbReference>
<protein>
    <submittedName>
        <fullName evidence="6">CPSF (Cleavage and polyadenylation specific factor), subunit A, putative</fullName>
    </submittedName>
</protein>
<evidence type="ECO:0000313" key="7">
    <source>
        <dbReference type="Proteomes" id="UP000242942"/>
    </source>
</evidence>
<feature type="region of interest" description="Disordered" evidence="3">
    <location>
        <begin position="328"/>
        <end position="359"/>
    </location>
</feature>
<dbReference type="InterPro" id="IPR018846">
    <property type="entry name" value="Beta-prop_RSE1/DDB1/CPSF1_1st"/>
</dbReference>
<reference evidence="6 7" key="1">
    <citation type="submission" date="2016-06" db="EMBL/GenBank/DDBJ databases">
        <authorList>
            <consortium name="Pathogen Informatics"/>
        </authorList>
    </citation>
    <scope>NUCLEOTIDE SEQUENCE [LARGE SCALE GENOMIC DNA]</scope>
    <source>
        <strain evidence="6">PocGH01</strain>
    </source>
</reference>
<dbReference type="InterPro" id="IPR015943">
    <property type="entry name" value="WD40/YVTN_repeat-like_dom_sf"/>
</dbReference>
<gene>
    <name evidence="6" type="primary">PocGH01_08030800</name>
    <name evidence="6" type="ORF">POCGH01_08030800</name>
</gene>
<feature type="compositionally biased region" description="Basic residues" evidence="3">
    <location>
        <begin position="1613"/>
        <end position="1628"/>
    </location>
</feature>
<feature type="compositionally biased region" description="Basic and acidic residues" evidence="3">
    <location>
        <begin position="1854"/>
        <end position="1875"/>
    </location>
</feature>
<feature type="compositionally biased region" description="Basic residues" evidence="3">
    <location>
        <begin position="1723"/>
        <end position="1733"/>
    </location>
</feature>
<dbReference type="PANTHER" id="PTHR10644">
    <property type="entry name" value="DNA REPAIR/RNA PROCESSING CPSF FAMILY"/>
    <property type="match status" value="1"/>
</dbReference>
<feature type="compositionally biased region" description="Basic and acidic residues" evidence="3">
    <location>
        <begin position="1354"/>
        <end position="1363"/>
    </location>
</feature>
<dbReference type="Proteomes" id="UP000242942">
    <property type="component" value="Chromosome 8"/>
</dbReference>
<dbReference type="Gene3D" id="1.10.150.910">
    <property type="match status" value="1"/>
</dbReference>
<feature type="compositionally biased region" description="Basic residues" evidence="3">
    <location>
        <begin position="743"/>
        <end position="752"/>
    </location>
</feature>
<keyword evidence="2" id="KW-0539">Nucleus</keyword>
<proteinExistence type="predicted"/>
<dbReference type="Gene3D" id="2.130.10.10">
    <property type="entry name" value="YVTN repeat-like/Quinoprotein amine dehydrogenase"/>
    <property type="match status" value="5"/>
</dbReference>